<sequence length="284" mass="31412">MSCIHITCHVFMCSVKCCNRITFSLLILFLIAGITCWSIGGNTPDYYHSGVLTSVPLFSTTQNGFSDYVVVKPIDGVDVYPTPNSSQVLIEIAYSNFVAPKKTQTVYLLHNLWGYSINISIAGRDLKPLLNKTVQQNYNIPIESLLLPKSETLANTLPEQMLHQGDVFVRCPLRTLVTTLEGVDPSCSRLIFGELMSFPQPLQIVEIGDIIFHNIIPPIYVIFEDSRALPMNFVDVPQIFIASWKKSYGSSLTISGIVITSISLAGLVIEILIILCSVEHAPDS</sequence>
<feature type="transmembrane region" description="Helical" evidence="1">
    <location>
        <begin position="21"/>
        <end position="40"/>
    </location>
</feature>
<dbReference type="RefSeq" id="XP_068352573.1">
    <property type="nucleotide sequence ID" value="XM_068494239.1"/>
</dbReference>
<evidence type="ECO:0000313" key="3">
    <source>
        <dbReference type="Proteomes" id="UP000179807"/>
    </source>
</evidence>
<accession>A0A1J4JQC4</accession>
<proteinExistence type="predicted"/>
<evidence type="ECO:0000313" key="2">
    <source>
        <dbReference type="EMBL" id="OHS99436.1"/>
    </source>
</evidence>
<dbReference type="EMBL" id="MLAK01001004">
    <property type="protein sequence ID" value="OHS99436.1"/>
    <property type="molecule type" value="Genomic_DNA"/>
</dbReference>
<keyword evidence="1" id="KW-0812">Transmembrane</keyword>
<gene>
    <name evidence="2" type="ORF">TRFO_08357</name>
</gene>
<dbReference type="GeneID" id="94828943"/>
<dbReference type="Proteomes" id="UP000179807">
    <property type="component" value="Unassembled WGS sequence"/>
</dbReference>
<protein>
    <submittedName>
        <fullName evidence="2">Uncharacterized protein</fullName>
    </submittedName>
</protein>
<name>A0A1J4JQC4_9EUKA</name>
<comment type="caution">
    <text evidence="2">The sequence shown here is derived from an EMBL/GenBank/DDBJ whole genome shotgun (WGS) entry which is preliminary data.</text>
</comment>
<keyword evidence="1" id="KW-1133">Transmembrane helix</keyword>
<dbReference type="VEuPathDB" id="TrichDB:TRFO_08357"/>
<keyword evidence="1" id="KW-0472">Membrane</keyword>
<feature type="transmembrane region" description="Helical" evidence="1">
    <location>
        <begin position="252"/>
        <end position="278"/>
    </location>
</feature>
<organism evidence="2 3">
    <name type="scientific">Tritrichomonas foetus</name>
    <dbReference type="NCBI Taxonomy" id="1144522"/>
    <lineage>
        <taxon>Eukaryota</taxon>
        <taxon>Metamonada</taxon>
        <taxon>Parabasalia</taxon>
        <taxon>Tritrichomonadida</taxon>
        <taxon>Tritrichomonadidae</taxon>
        <taxon>Tritrichomonas</taxon>
    </lineage>
</organism>
<keyword evidence="3" id="KW-1185">Reference proteome</keyword>
<evidence type="ECO:0000256" key="1">
    <source>
        <dbReference type="SAM" id="Phobius"/>
    </source>
</evidence>
<dbReference type="AlphaFoldDB" id="A0A1J4JQC4"/>
<reference evidence="2" key="1">
    <citation type="submission" date="2016-10" db="EMBL/GenBank/DDBJ databases">
        <authorList>
            <person name="Benchimol M."/>
            <person name="Almeida L.G."/>
            <person name="Vasconcelos A.T."/>
            <person name="Perreira-Neves A."/>
            <person name="Rosa I.A."/>
            <person name="Tasca T."/>
            <person name="Bogo M.R."/>
            <person name="de Souza W."/>
        </authorList>
    </citation>
    <scope>NUCLEOTIDE SEQUENCE [LARGE SCALE GENOMIC DNA]</scope>
    <source>
        <strain evidence="2">K</strain>
    </source>
</reference>